<comment type="caution">
    <text evidence="1">The sequence shown here is derived from an EMBL/GenBank/DDBJ whole genome shotgun (WGS) entry which is preliminary data.</text>
</comment>
<evidence type="ECO:0000313" key="2">
    <source>
        <dbReference type="Proteomes" id="UP000241167"/>
    </source>
</evidence>
<dbReference type="NCBIfam" id="TIGR04282">
    <property type="entry name" value="glyco_like_cofC"/>
    <property type="match status" value="1"/>
</dbReference>
<dbReference type="OrthoDB" id="9798250at2"/>
<evidence type="ECO:0000313" key="1">
    <source>
        <dbReference type="EMBL" id="PSJ40367.1"/>
    </source>
</evidence>
<keyword evidence="1" id="KW-0808">Transferase</keyword>
<dbReference type="InterPro" id="IPR018641">
    <property type="entry name" value="Trfase_1_rSAM/seldom-assoc"/>
</dbReference>
<dbReference type="GO" id="GO:0016740">
    <property type="term" value="F:transferase activity"/>
    <property type="evidence" value="ECO:0007669"/>
    <property type="project" value="UniProtKB-KW"/>
</dbReference>
<dbReference type="AlphaFoldDB" id="A0A2P7QQY0"/>
<dbReference type="SUPFAM" id="SSF53448">
    <property type="entry name" value="Nucleotide-diphospho-sugar transferases"/>
    <property type="match status" value="1"/>
</dbReference>
<dbReference type="Pfam" id="PF09837">
    <property type="entry name" value="DUF2064"/>
    <property type="match status" value="1"/>
</dbReference>
<sequence length="220" mass="23559">MGARPRRALASLATRVSTRILVFAKAPVAGRVKTRLIPLLGAEAAARLARRMLCSTLRTARATGLTVELCGEPDARTWGPLSLGVRLSAQGDGDLGERLARAARRTIEGGETALLIGGDCPTLDAAHLRAAAAALDTHDAVLHPAADGGYVLLGLRRFDGRLFEDMPWSSDRVAALTIQRIAASGWSVDLRETLRDIDEPSDIDSLPLAMRPHLRDCRSL</sequence>
<dbReference type="EMBL" id="PXYI01000003">
    <property type="protein sequence ID" value="PSJ40367.1"/>
    <property type="molecule type" value="Genomic_DNA"/>
</dbReference>
<dbReference type="Gene3D" id="3.90.550.10">
    <property type="entry name" value="Spore Coat Polysaccharide Biosynthesis Protein SpsA, Chain A"/>
    <property type="match status" value="1"/>
</dbReference>
<dbReference type="Proteomes" id="UP000241167">
    <property type="component" value="Unassembled WGS sequence"/>
</dbReference>
<proteinExistence type="predicted"/>
<organism evidence="1 2">
    <name type="scientific">Allosphingosinicella deserti</name>
    <dbReference type="NCBI Taxonomy" id="2116704"/>
    <lineage>
        <taxon>Bacteria</taxon>
        <taxon>Pseudomonadati</taxon>
        <taxon>Pseudomonadota</taxon>
        <taxon>Alphaproteobacteria</taxon>
        <taxon>Sphingomonadales</taxon>
        <taxon>Sphingomonadaceae</taxon>
        <taxon>Allosphingosinicella</taxon>
    </lineage>
</organism>
<reference evidence="1 2" key="1">
    <citation type="submission" date="2018-03" db="EMBL/GenBank/DDBJ databases">
        <title>The draft genome of Sphingosinicella sp. GL-C-18.</title>
        <authorList>
            <person name="Liu L."/>
            <person name="Li L."/>
            <person name="Liang L."/>
            <person name="Zhang X."/>
            <person name="Wang T."/>
        </authorList>
    </citation>
    <scope>NUCLEOTIDE SEQUENCE [LARGE SCALE GENOMIC DNA]</scope>
    <source>
        <strain evidence="1 2">GL-C-18</strain>
    </source>
</reference>
<gene>
    <name evidence="1" type="ORF">C7I55_08460</name>
</gene>
<keyword evidence="2" id="KW-1185">Reference proteome</keyword>
<protein>
    <submittedName>
        <fullName evidence="1">Glycosyltransferase</fullName>
    </submittedName>
</protein>
<dbReference type="PANTHER" id="PTHR36529">
    <property type="entry name" value="SLL1095 PROTEIN"/>
    <property type="match status" value="1"/>
</dbReference>
<accession>A0A2P7QQY0</accession>
<name>A0A2P7QQY0_9SPHN</name>
<dbReference type="InterPro" id="IPR029044">
    <property type="entry name" value="Nucleotide-diphossugar_trans"/>
</dbReference>
<dbReference type="PANTHER" id="PTHR36529:SF1">
    <property type="entry name" value="GLYCOSYLTRANSFERASE"/>
    <property type="match status" value="1"/>
</dbReference>